<evidence type="ECO:0000313" key="1">
    <source>
        <dbReference type="EMBL" id="MPN35834.1"/>
    </source>
</evidence>
<organism evidence="1">
    <name type="scientific">bioreactor metagenome</name>
    <dbReference type="NCBI Taxonomy" id="1076179"/>
    <lineage>
        <taxon>unclassified sequences</taxon>
        <taxon>metagenomes</taxon>
        <taxon>ecological metagenomes</taxon>
    </lineage>
</organism>
<proteinExistence type="predicted"/>
<reference evidence="1" key="1">
    <citation type="submission" date="2019-08" db="EMBL/GenBank/DDBJ databases">
        <authorList>
            <person name="Kucharzyk K."/>
            <person name="Murdoch R.W."/>
            <person name="Higgins S."/>
            <person name="Loffler F."/>
        </authorList>
    </citation>
    <scope>NUCLEOTIDE SEQUENCE</scope>
</reference>
<dbReference type="AntiFam" id="ANF00095">
    <property type="entry name" value="Shadow ORF (opposite ABC transporters)"/>
</dbReference>
<gene>
    <name evidence="1" type="ORF">SDC9_183336</name>
</gene>
<accession>A0A645HI86</accession>
<name>A0A645HI86_9ZZZZ</name>
<sequence length="147" mass="16798">MYALCNDDSGQMSKIKFERLLDFFFGCRIDCAGRIIENKNFRLFQKCAGDAKPLLLAARNIDAALSQIRIVTVWERHDEIVRLRRFARSRDFFVGCVFVAPFHIFPDGAGKQNVFLQHHAHRIVQIVQLIGFNVGASDEYPPLADVI</sequence>
<comment type="caution">
    <text evidence="1">The sequence shown here is derived from an EMBL/GenBank/DDBJ whole genome shotgun (WGS) entry which is preliminary data.</text>
</comment>
<dbReference type="EMBL" id="VSSQ01089651">
    <property type="protein sequence ID" value="MPN35834.1"/>
    <property type="molecule type" value="Genomic_DNA"/>
</dbReference>
<dbReference type="AlphaFoldDB" id="A0A645HI86"/>
<protein>
    <submittedName>
        <fullName evidence="1">Uncharacterized protein</fullName>
    </submittedName>
</protein>